<organism evidence="1 2">
    <name type="scientific">Reticulomyxa filosa</name>
    <dbReference type="NCBI Taxonomy" id="46433"/>
    <lineage>
        <taxon>Eukaryota</taxon>
        <taxon>Sar</taxon>
        <taxon>Rhizaria</taxon>
        <taxon>Retaria</taxon>
        <taxon>Foraminifera</taxon>
        <taxon>Monothalamids</taxon>
        <taxon>Reticulomyxidae</taxon>
        <taxon>Reticulomyxa</taxon>
    </lineage>
</organism>
<comment type="caution">
    <text evidence="1">The sequence shown here is derived from an EMBL/GenBank/DDBJ whole genome shotgun (WGS) entry which is preliminary data.</text>
</comment>
<sequence>MELPKKTGVSNSKNEEKMLEFEQISRIPALKSNEAHKQLRAGSNRDFDNGYTINTVLSLQVHIDTKQYHRIPLKPDTTVMDIIDLVSKRRKFAKSEITVCVDNQKQEPHVNLYRLTAGGHKLVSIVVMCATDMSIDHPNSKDEINIGISRAITIRQAQKESDS</sequence>
<protein>
    <submittedName>
        <fullName evidence="1">Uncharacterized protein</fullName>
    </submittedName>
</protein>
<reference evidence="1 2" key="1">
    <citation type="journal article" date="2013" name="Curr. Biol.">
        <title>The Genome of the Foraminiferan Reticulomyxa filosa.</title>
        <authorList>
            <person name="Glockner G."/>
            <person name="Hulsmann N."/>
            <person name="Schleicher M."/>
            <person name="Noegel A.A."/>
            <person name="Eichinger L."/>
            <person name="Gallinger C."/>
            <person name="Pawlowski J."/>
            <person name="Sierra R."/>
            <person name="Euteneuer U."/>
            <person name="Pillet L."/>
            <person name="Moustafa A."/>
            <person name="Platzer M."/>
            <person name="Groth M."/>
            <person name="Szafranski K."/>
            <person name="Schliwa M."/>
        </authorList>
    </citation>
    <scope>NUCLEOTIDE SEQUENCE [LARGE SCALE GENOMIC DNA]</scope>
</reference>
<dbReference type="EMBL" id="ASPP01012479">
    <property type="protein sequence ID" value="ETO20573.1"/>
    <property type="molecule type" value="Genomic_DNA"/>
</dbReference>
<dbReference type="AlphaFoldDB" id="X6N3T1"/>
<gene>
    <name evidence="1" type="ORF">RFI_16645</name>
</gene>
<proteinExistence type="predicted"/>
<accession>X6N3T1</accession>
<keyword evidence="2" id="KW-1185">Reference proteome</keyword>
<evidence type="ECO:0000313" key="2">
    <source>
        <dbReference type="Proteomes" id="UP000023152"/>
    </source>
</evidence>
<evidence type="ECO:0000313" key="1">
    <source>
        <dbReference type="EMBL" id="ETO20573.1"/>
    </source>
</evidence>
<name>X6N3T1_RETFI</name>
<dbReference type="Proteomes" id="UP000023152">
    <property type="component" value="Unassembled WGS sequence"/>
</dbReference>